<protein>
    <recommendedName>
        <fullName evidence="2">NolW-like domain-containing protein</fullName>
    </recommendedName>
</protein>
<feature type="domain" description="NolW-like" evidence="2">
    <location>
        <begin position="177"/>
        <end position="236"/>
    </location>
</feature>
<dbReference type="KEGG" id="pbap:Pla133_15800"/>
<proteinExistence type="predicted"/>
<organism evidence="3 4">
    <name type="scientific">Engelhardtia mirabilis</name>
    <dbReference type="NCBI Taxonomy" id="2528011"/>
    <lineage>
        <taxon>Bacteria</taxon>
        <taxon>Pseudomonadati</taxon>
        <taxon>Planctomycetota</taxon>
        <taxon>Planctomycetia</taxon>
        <taxon>Planctomycetia incertae sedis</taxon>
        <taxon>Engelhardtia</taxon>
    </lineage>
</organism>
<evidence type="ECO:0000313" key="4">
    <source>
        <dbReference type="Proteomes" id="UP000316921"/>
    </source>
</evidence>
<reference evidence="3 4" key="1">
    <citation type="submission" date="2019-02" db="EMBL/GenBank/DDBJ databases">
        <title>Deep-cultivation of Planctomycetes and their phenomic and genomic characterization uncovers novel biology.</title>
        <authorList>
            <person name="Wiegand S."/>
            <person name="Jogler M."/>
            <person name="Boedeker C."/>
            <person name="Pinto D."/>
            <person name="Vollmers J."/>
            <person name="Rivas-Marin E."/>
            <person name="Kohn T."/>
            <person name="Peeters S.H."/>
            <person name="Heuer A."/>
            <person name="Rast P."/>
            <person name="Oberbeckmann S."/>
            <person name="Bunk B."/>
            <person name="Jeske O."/>
            <person name="Meyerdierks A."/>
            <person name="Storesund J.E."/>
            <person name="Kallscheuer N."/>
            <person name="Luecker S."/>
            <person name="Lage O.M."/>
            <person name="Pohl T."/>
            <person name="Merkel B.J."/>
            <person name="Hornburger P."/>
            <person name="Mueller R.-W."/>
            <person name="Bruemmer F."/>
            <person name="Labrenz M."/>
            <person name="Spormann A.M."/>
            <person name="Op den Camp H."/>
            <person name="Overmann J."/>
            <person name="Amann R."/>
            <person name="Jetten M.S.M."/>
            <person name="Mascher T."/>
            <person name="Medema M.H."/>
            <person name="Devos D.P."/>
            <person name="Kaster A.-K."/>
            <person name="Ovreas L."/>
            <person name="Rohde M."/>
            <person name="Galperin M.Y."/>
            <person name="Jogler C."/>
        </authorList>
    </citation>
    <scope>NUCLEOTIDE SEQUENCE [LARGE SCALE GENOMIC DNA]</scope>
    <source>
        <strain evidence="3 4">Pla133</strain>
    </source>
</reference>
<dbReference type="InterPro" id="IPR005644">
    <property type="entry name" value="NolW-like"/>
</dbReference>
<dbReference type="InterPro" id="IPR038591">
    <property type="entry name" value="NolW-like_sf"/>
</dbReference>
<dbReference type="Gene3D" id="3.30.1370.120">
    <property type="match status" value="1"/>
</dbReference>
<feature type="signal peptide" evidence="1">
    <location>
        <begin position="1"/>
        <end position="24"/>
    </location>
</feature>
<dbReference type="EMBL" id="CP036287">
    <property type="protein sequence ID" value="QDU66506.1"/>
    <property type="molecule type" value="Genomic_DNA"/>
</dbReference>
<dbReference type="AlphaFoldDB" id="A0A518BHR4"/>
<accession>A0A518BHR4</accession>
<evidence type="ECO:0000259" key="2">
    <source>
        <dbReference type="Pfam" id="PF03958"/>
    </source>
</evidence>
<dbReference type="RefSeq" id="WP_145064336.1">
    <property type="nucleotide sequence ID" value="NZ_CP036287.1"/>
</dbReference>
<gene>
    <name evidence="3" type="ORF">Pla133_15800</name>
</gene>
<evidence type="ECO:0000256" key="1">
    <source>
        <dbReference type="SAM" id="SignalP"/>
    </source>
</evidence>
<name>A0A518BHR4_9BACT</name>
<dbReference type="Proteomes" id="UP000316921">
    <property type="component" value="Chromosome"/>
</dbReference>
<keyword evidence="1" id="KW-0732">Signal</keyword>
<keyword evidence="4" id="KW-1185">Reference proteome</keyword>
<feature type="chain" id="PRO_5021816711" description="NolW-like domain-containing protein" evidence="1">
    <location>
        <begin position="25"/>
        <end position="258"/>
    </location>
</feature>
<sequence length="258" mass="27093" precursor="true">MNSPLAVASAFALALPLVAPSPRAQVEQASLPVLTALLEPQEVAEASAPEPVLPLPSGPLVIGAGRANLSELVAQISQLTGVSIRASASALGRLAESPTGLLADTQIAPEAAWSFFESLISQEGFLMVELRASSPRLLAIIDNYNGQSRNGPRHYRAIPGERLDDYAEHHALLIETVLHLEYVDVRQLSNSLRSLVTDQSSLNMVPAGTSGSLLVQGTGANLAELARMLRTVDTAEKARFARVGESGDTAPTDGTTNG</sequence>
<evidence type="ECO:0000313" key="3">
    <source>
        <dbReference type="EMBL" id="QDU66506.1"/>
    </source>
</evidence>
<dbReference type="Pfam" id="PF03958">
    <property type="entry name" value="Secretin_N"/>
    <property type="match status" value="1"/>
</dbReference>